<dbReference type="Proteomes" id="UP001189429">
    <property type="component" value="Unassembled WGS sequence"/>
</dbReference>
<name>A0ABN9V1R5_9DINO</name>
<accession>A0ABN9V1R5</accession>
<gene>
    <name evidence="2" type="ORF">PCOR1329_LOCUS53606</name>
</gene>
<proteinExistence type="predicted"/>
<comment type="caution">
    <text evidence="2">The sequence shown here is derived from an EMBL/GenBank/DDBJ whole genome shotgun (WGS) entry which is preliminary data.</text>
</comment>
<evidence type="ECO:0000313" key="2">
    <source>
        <dbReference type="EMBL" id="CAK0866417.1"/>
    </source>
</evidence>
<protein>
    <submittedName>
        <fullName evidence="2">Uncharacterized protein</fullName>
    </submittedName>
</protein>
<evidence type="ECO:0000313" key="3">
    <source>
        <dbReference type="Proteomes" id="UP001189429"/>
    </source>
</evidence>
<feature type="region of interest" description="Disordered" evidence="1">
    <location>
        <begin position="54"/>
        <end position="84"/>
    </location>
</feature>
<feature type="region of interest" description="Disordered" evidence="1">
    <location>
        <begin position="1"/>
        <end position="27"/>
    </location>
</feature>
<sequence>GPAQNSVAKRARDLDVDPDLDAETIGGGQLAPAHKVAKISEKLGSALDHGLATAMGGEASGTQPSRSNGPCAASLEQGKGASDDPARGTAAFWIVRLPLDRTLSGDALNKAKWQAEQLLNKRTLDGHQRRRLRAHLDLRDTAMNFWLSRIDDRSLEDLAADAEKLAAVNVALCANTKMTITRKAAKDSWAMLKCTKQHDATAIENASECVLQVLRPWRSPGQVTFEVSHPCMAAAGLSDQSVAEAVVHEVWANNICELIPDDGVKRDHLETLMQTMEKLWDMPVDAVIGDKAATAFVESMSAKSALTYVPNPEITLDFDTDILDTIRELHAASLKTSGESSVFSAVGLAIKNDVWWATKFNAALNATKVPDAFWKEASNFARLKVVTVADHFLRIGTREELRANGNEERLAFEALSPLIKAAVVAFPSDDHLRNAARCIRDAVNHLSNQDQIIDLTTLADTLVADGTDEAAESLLAKADSMSQKALQGNHEAFRSALEFVSASLTMDEIVRGESSVKLKIPCNFSKAFSKEMPEHAKIYNAALECSQALRRLEAIESNKDAVGPGGMPSPKFENELTQTVRSKLGLKSMLSELPADSLKGCRAEVDDLVARVEKTRDSLAHEVVEKYAMKADSSKQNVQDLIKFAAVEEWMEQSSVSVSTAALVALFNATLGKVPSDRLTCAGDMLDQDLKKTREKADAFGVKIHKQYGERGEYDADVTMVNSLGASAIIMNGAAQGLKGNAMRMKCLEAQKIFKANNIMPGSLPPIVKELFQNGLKLKS</sequence>
<feature type="non-terminal residue" evidence="2">
    <location>
        <position position="1"/>
    </location>
</feature>
<reference evidence="2" key="1">
    <citation type="submission" date="2023-10" db="EMBL/GenBank/DDBJ databases">
        <authorList>
            <person name="Chen Y."/>
            <person name="Shah S."/>
            <person name="Dougan E. K."/>
            <person name="Thang M."/>
            <person name="Chan C."/>
        </authorList>
    </citation>
    <scope>NUCLEOTIDE SEQUENCE [LARGE SCALE GENOMIC DNA]</scope>
</reference>
<evidence type="ECO:0000256" key="1">
    <source>
        <dbReference type="SAM" id="MobiDB-lite"/>
    </source>
</evidence>
<keyword evidence="3" id="KW-1185">Reference proteome</keyword>
<organism evidence="2 3">
    <name type="scientific">Prorocentrum cordatum</name>
    <dbReference type="NCBI Taxonomy" id="2364126"/>
    <lineage>
        <taxon>Eukaryota</taxon>
        <taxon>Sar</taxon>
        <taxon>Alveolata</taxon>
        <taxon>Dinophyceae</taxon>
        <taxon>Prorocentrales</taxon>
        <taxon>Prorocentraceae</taxon>
        <taxon>Prorocentrum</taxon>
    </lineage>
</organism>
<dbReference type="EMBL" id="CAUYUJ010016534">
    <property type="protein sequence ID" value="CAK0866417.1"/>
    <property type="molecule type" value="Genomic_DNA"/>
</dbReference>